<evidence type="ECO:0000256" key="3">
    <source>
        <dbReference type="ARBA" id="ARBA00022475"/>
    </source>
</evidence>
<keyword evidence="5 8" id="KW-1133">Transmembrane helix</keyword>
<dbReference type="GO" id="GO:0005886">
    <property type="term" value="C:plasma membrane"/>
    <property type="evidence" value="ECO:0007669"/>
    <property type="project" value="UniProtKB-SubCell"/>
</dbReference>
<dbReference type="SUPFAM" id="SSF103473">
    <property type="entry name" value="MFS general substrate transporter"/>
    <property type="match status" value="1"/>
</dbReference>
<evidence type="ECO:0000256" key="6">
    <source>
        <dbReference type="ARBA" id="ARBA00023136"/>
    </source>
</evidence>
<dbReference type="Proteomes" id="UP000239322">
    <property type="component" value="Unassembled WGS sequence"/>
</dbReference>
<feature type="transmembrane region" description="Helical" evidence="8">
    <location>
        <begin position="147"/>
        <end position="167"/>
    </location>
</feature>
<dbReference type="InterPro" id="IPR011701">
    <property type="entry name" value="MFS"/>
</dbReference>
<dbReference type="InterPro" id="IPR020846">
    <property type="entry name" value="MFS_dom"/>
</dbReference>
<comment type="subcellular location">
    <subcellularLocation>
        <location evidence="1">Cell membrane</location>
        <topology evidence="1">Multi-pass membrane protein</topology>
    </subcellularLocation>
</comment>
<dbReference type="PANTHER" id="PTHR42718:SF46">
    <property type="entry name" value="BLR6921 PROTEIN"/>
    <property type="match status" value="1"/>
</dbReference>
<feature type="transmembrane region" description="Helical" evidence="8">
    <location>
        <begin position="368"/>
        <end position="390"/>
    </location>
</feature>
<accession>A0A2S9Q130</accession>
<evidence type="ECO:0000256" key="4">
    <source>
        <dbReference type="ARBA" id="ARBA00022692"/>
    </source>
</evidence>
<dbReference type="RefSeq" id="WP_105867539.1">
    <property type="nucleotide sequence ID" value="NZ_PVLV01000062.1"/>
</dbReference>
<proteinExistence type="predicted"/>
<reference evidence="10 11" key="1">
    <citation type="submission" date="2018-03" db="EMBL/GenBank/DDBJ databases">
        <title>Novel Streptomyces sp. from soil.</title>
        <authorList>
            <person name="Tan G.Y.A."/>
            <person name="Lee Z.Y."/>
        </authorList>
    </citation>
    <scope>NUCLEOTIDE SEQUENCE [LARGE SCALE GENOMIC DNA]</scope>
    <source>
        <strain evidence="10 11">ST5x</strain>
    </source>
</reference>
<protein>
    <recommendedName>
        <fullName evidence="9">Major facilitator superfamily (MFS) profile domain-containing protein</fullName>
    </recommendedName>
</protein>
<gene>
    <name evidence="10" type="ORF">C6N75_04565</name>
</gene>
<feature type="transmembrane region" description="Helical" evidence="8">
    <location>
        <begin position="440"/>
        <end position="458"/>
    </location>
</feature>
<dbReference type="Gene3D" id="1.20.1720.10">
    <property type="entry name" value="Multidrug resistance protein D"/>
    <property type="match status" value="2"/>
</dbReference>
<keyword evidence="11" id="KW-1185">Reference proteome</keyword>
<keyword evidence="4 8" id="KW-0812">Transmembrane</keyword>
<name>A0A2S9Q130_9ACTN</name>
<evidence type="ECO:0000259" key="9">
    <source>
        <dbReference type="PROSITE" id="PS50850"/>
    </source>
</evidence>
<dbReference type="GO" id="GO:0022857">
    <property type="term" value="F:transmembrane transporter activity"/>
    <property type="evidence" value="ECO:0007669"/>
    <property type="project" value="InterPro"/>
</dbReference>
<keyword evidence="3" id="KW-1003">Cell membrane</keyword>
<evidence type="ECO:0000256" key="7">
    <source>
        <dbReference type="ARBA" id="ARBA00023251"/>
    </source>
</evidence>
<dbReference type="PROSITE" id="PS50850">
    <property type="entry name" value="MFS"/>
    <property type="match status" value="1"/>
</dbReference>
<dbReference type="Pfam" id="PF07690">
    <property type="entry name" value="MFS_1"/>
    <property type="match status" value="1"/>
</dbReference>
<dbReference type="PROSITE" id="PS00216">
    <property type="entry name" value="SUGAR_TRANSPORT_1"/>
    <property type="match status" value="1"/>
</dbReference>
<evidence type="ECO:0000256" key="8">
    <source>
        <dbReference type="SAM" id="Phobius"/>
    </source>
</evidence>
<dbReference type="InterPro" id="IPR036259">
    <property type="entry name" value="MFS_trans_sf"/>
</dbReference>
<feature type="transmembrane region" description="Helical" evidence="8">
    <location>
        <begin position="56"/>
        <end position="76"/>
    </location>
</feature>
<feature type="transmembrane region" description="Helical" evidence="8">
    <location>
        <begin position="117"/>
        <end position="135"/>
    </location>
</feature>
<evidence type="ECO:0000313" key="11">
    <source>
        <dbReference type="Proteomes" id="UP000239322"/>
    </source>
</evidence>
<evidence type="ECO:0000256" key="1">
    <source>
        <dbReference type="ARBA" id="ARBA00004651"/>
    </source>
</evidence>
<feature type="transmembrane region" description="Helical" evidence="8">
    <location>
        <begin position="402"/>
        <end position="420"/>
    </location>
</feature>
<evidence type="ECO:0000256" key="2">
    <source>
        <dbReference type="ARBA" id="ARBA00022448"/>
    </source>
</evidence>
<organism evidence="10 11">
    <name type="scientific">Streptomyces solincola</name>
    <dbReference type="NCBI Taxonomy" id="2100817"/>
    <lineage>
        <taxon>Bacteria</taxon>
        <taxon>Bacillati</taxon>
        <taxon>Actinomycetota</taxon>
        <taxon>Actinomycetes</taxon>
        <taxon>Kitasatosporales</taxon>
        <taxon>Streptomycetaceae</taxon>
        <taxon>Streptomyces</taxon>
    </lineage>
</organism>
<dbReference type="AlphaFoldDB" id="A0A2S9Q130"/>
<comment type="caution">
    <text evidence="10">The sequence shown here is derived from an EMBL/GenBank/DDBJ whole genome shotgun (WGS) entry which is preliminary data.</text>
</comment>
<dbReference type="InterPro" id="IPR005829">
    <property type="entry name" value="Sugar_transporter_CS"/>
</dbReference>
<keyword evidence="6 8" id="KW-0472">Membrane</keyword>
<evidence type="ECO:0000256" key="5">
    <source>
        <dbReference type="ARBA" id="ARBA00022989"/>
    </source>
</evidence>
<feature type="transmembrane region" description="Helical" evidence="8">
    <location>
        <begin position="337"/>
        <end position="356"/>
    </location>
</feature>
<evidence type="ECO:0000313" key="10">
    <source>
        <dbReference type="EMBL" id="PRH80366.1"/>
    </source>
</evidence>
<feature type="domain" description="Major facilitator superfamily (MFS) profile" evidence="9">
    <location>
        <begin position="19"/>
        <end position="463"/>
    </location>
</feature>
<dbReference type="EMBL" id="PVLV01000062">
    <property type="protein sequence ID" value="PRH80366.1"/>
    <property type="molecule type" value="Genomic_DNA"/>
</dbReference>
<feature type="transmembrane region" description="Helical" evidence="8">
    <location>
        <begin position="173"/>
        <end position="194"/>
    </location>
</feature>
<feature type="transmembrane region" description="Helical" evidence="8">
    <location>
        <begin position="88"/>
        <end position="111"/>
    </location>
</feature>
<dbReference type="CDD" id="cd17321">
    <property type="entry name" value="MFS_MMR_MDR_like"/>
    <property type="match status" value="1"/>
</dbReference>
<keyword evidence="7" id="KW-0046">Antibiotic resistance</keyword>
<feature type="transmembrane region" description="Helical" evidence="8">
    <location>
        <begin position="236"/>
        <end position="253"/>
    </location>
</feature>
<keyword evidence="2" id="KW-0813">Transport</keyword>
<sequence length="470" mass="48722">MIVRRKPRSDAFSRREKLLLAGAGSACLVDQADWFAVSLALPQIARDFDTPLTDLHWVLSAFLIAFGSTLASAGWLADRFGRRRMTLVGLGLFSAASLCAGVAPGVAWLVIGRVGQGAAGALIIPAALAMITNSFERDRADRAVAKVVGTGALGTAVGPAVGGLLAGTAGWRWVFLVNIPVLAFAFVAVLVSGEETRAHAVPHKPAFGRMLLVGLGVCALSFAVDRGADWGWSSPRLLLLWAVAAICFLWFAVRERRAAEPLYGPVIYRNRRLLAVVVSGALAATSFAFVALFGTMYLENARGYSSIQVGCVFLACAGAMAVAAYQADRAEAGGRGLRRLVVGAVVAGAAVAVTTADLPLVGYVPPLVVYGLGVGLANGITILITQTCVPQQAAGRAAAFRLAARSLLGAASLSLGNTVLEVLNHGARGASRNAHALDVMLWAAAALMLLSAAATLIAPRARRSQSSGGK</sequence>
<feature type="transmembrane region" description="Helical" evidence="8">
    <location>
        <begin position="273"/>
        <end position="298"/>
    </location>
</feature>
<dbReference type="GO" id="GO:0046677">
    <property type="term" value="P:response to antibiotic"/>
    <property type="evidence" value="ECO:0007669"/>
    <property type="project" value="UniProtKB-KW"/>
</dbReference>
<dbReference type="PANTHER" id="PTHR42718">
    <property type="entry name" value="MAJOR FACILITATOR SUPERFAMILY MULTIDRUG TRANSPORTER MFSC"/>
    <property type="match status" value="1"/>
</dbReference>
<dbReference type="OrthoDB" id="7375466at2"/>
<feature type="transmembrane region" description="Helical" evidence="8">
    <location>
        <begin position="206"/>
        <end position="224"/>
    </location>
</feature>
<feature type="transmembrane region" description="Helical" evidence="8">
    <location>
        <begin position="304"/>
        <end position="325"/>
    </location>
</feature>